<evidence type="ECO:0000313" key="3">
    <source>
        <dbReference type="Proteomes" id="UP001446871"/>
    </source>
</evidence>
<feature type="domain" description="SET" evidence="1">
    <location>
        <begin position="18"/>
        <end position="256"/>
    </location>
</feature>
<dbReference type="Gene3D" id="3.90.1410.10">
    <property type="entry name" value="set domain protein methyltransferase, domain 1"/>
    <property type="match status" value="1"/>
</dbReference>
<dbReference type="InterPro" id="IPR046341">
    <property type="entry name" value="SET_dom_sf"/>
</dbReference>
<reference evidence="2 3" key="1">
    <citation type="submission" date="2023-01" db="EMBL/GenBank/DDBJ databases">
        <title>Analysis of 21 Apiospora genomes using comparative genomics revels a genus with tremendous synthesis potential of carbohydrate active enzymes and secondary metabolites.</title>
        <authorList>
            <person name="Sorensen T."/>
        </authorList>
    </citation>
    <scope>NUCLEOTIDE SEQUENCE [LARGE SCALE GENOMIC DNA]</scope>
    <source>
        <strain evidence="2 3">CBS 83171</strain>
    </source>
</reference>
<organism evidence="2 3">
    <name type="scientific">Apiospora saccharicola</name>
    <dbReference type="NCBI Taxonomy" id="335842"/>
    <lineage>
        <taxon>Eukaryota</taxon>
        <taxon>Fungi</taxon>
        <taxon>Dikarya</taxon>
        <taxon>Ascomycota</taxon>
        <taxon>Pezizomycotina</taxon>
        <taxon>Sordariomycetes</taxon>
        <taxon>Xylariomycetidae</taxon>
        <taxon>Amphisphaeriales</taxon>
        <taxon>Apiosporaceae</taxon>
        <taxon>Apiospora</taxon>
    </lineage>
</organism>
<protein>
    <recommendedName>
        <fullName evidence="1">SET domain-containing protein</fullName>
    </recommendedName>
</protein>
<dbReference type="PANTHER" id="PTHR13271:SF76">
    <property type="entry name" value="SET DOMAIN-CONTAINING PROTEIN 8"/>
    <property type="match status" value="1"/>
</dbReference>
<evidence type="ECO:0000313" key="2">
    <source>
        <dbReference type="EMBL" id="KAK8081935.1"/>
    </source>
</evidence>
<dbReference type="PANTHER" id="PTHR13271">
    <property type="entry name" value="UNCHARACTERIZED PUTATIVE METHYLTRANSFERASE"/>
    <property type="match status" value="1"/>
</dbReference>
<dbReference type="EMBL" id="JAQQWM010000001">
    <property type="protein sequence ID" value="KAK8081935.1"/>
    <property type="molecule type" value="Genomic_DNA"/>
</dbReference>
<dbReference type="InterPro" id="IPR001214">
    <property type="entry name" value="SET_dom"/>
</dbReference>
<dbReference type="PROSITE" id="PS50280">
    <property type="entry name" value="SET"/>
    <property type="match status" value="1"/>
</dbReference>
<dbReference type="InterPro" id="IPR050600">
    <property type="entry name" value="SETD3_SETD6_MTase"/>
</dbReference>
<dbReference type="SUPFAM" id="SSF82199">
    <property type="entry name" value="SET domain"/>
    <property type="match status" value="1"/>
</dbReference>
<dbReference type="CDD" id="cd10527">
    <property type="entry name" value="SET_LSMT"/>
    <property type="match status" value="1"/>
</dbReference>
<gene>
    <name evidence="2" type="ORF">PG996_000716</name>
</gene>
<name>A0ABR1WHG8_9PEZI</name>
<dbReference type="Proteomes" id="UP001446871">
    <property type="component" value="Unassembled WGS sequence"/>
</dbReference>
<sequence length="487" mass="54492">MHRAVFPLHDLPAWCALNDVKFRNVKIEEVEGRGYGLVADADLSPSGADAMLEIPHDLVLSAQAVEDYAKIDQNFRGLLEKAGRQSHRADILLYLLMQMILSSPGFPDIKGVISPWTQYVGLLPSQIPVPTTWSDAERAHLQGTSLESAVSAKLFALTKEFDAIKAKSDDLRFWYDNVWADERVTSHDWVLLDAIYRSRSLELPSSGESMLPCLDLVNHSAQATARFEEVSQDQVTLVLRDGLSISKGQEVTLDYGQGKSAAEMLFSYGFIDPNCQAGKLVVPLEPMEDDPLAKAKMHIFKSPPAIQVTDREDGIPEWSAPFAYLMCLNEEDGLNFAVVQETDGSRDLKLYWQEEDATARVNELGSLIKDHELCKIFELRVVTVVSECLQEQLEKLKIPVNSSKYPGPTREDIVRTATHLREVEKDLLERMIEKLEGQRDDLFSDYSVLAYLGSMESAPNNGDYQEVMSISLSNNPRAADSDDEDFS</sequence>
<proteinExistence type="predicted"/>
<accession>A0ABR1WHG8</accession>
<comment type="caution">
    <text evidence="2">The sequence shown here is derived from an EMBL/GenBank/DDBJ whole genome shotgun (WGS) entry which is preliminary data.</text>
</comment>
<keyword evidence="3" id="KW-1185">Reference proteome</keyword>
<evidence type="ECO:0000259" key="1">
    <source>
        <dbReference type="PROSITE" id="PS50280"/>
    </source>
</evidence>